<evidence type="ECO:0000313" key="3">
    <source>
        <dbReference type="Proteomes" id="UP000226322"/>
    </source>
</evidence>
<gene>
    <name evidence="2" type="ORF">PhiB1127_47</name>
</gene>
<reference evidence="2 3" key="1">
    <citation type="journal article" date="2016" name="Sci. Rep.">
        <title>Comparative genomics and functional analysis of the 936 group of lactococcal Siphoviridae phages.</title>
        <authorList>
            <person name="Murphy J."/>
            <person name="Bottacini F."/>
            <person name="Mahony J."/>
            <person name="Kelleher P."/>
            <person name="Neve H."/>
            <person name="Zomer A."/>
            <person name="Nauta A."/>
            <person name="van Sinderen D."/>
        </authorList>
    </citation>
    <scope>NUCLEOTIDE SEQUENCE [LARGE SCALE GENOMIC DNA]</scope>
</reference>
<sequence>MKNITILQIIFDVILIALFGYSGFTGEAIDLFVALLWCLCLWLHIYELNRFKA</sequence>
<proteinExistence type="predicted"/>
<keyword evidence="1" id="KW-0812">Transmembrane</keyword>
<organism evidence="2 3">
    <name type="scientific">Lactococcus phage 936 group phage PhiB1127</name>
    <dbReference type="NCBI Taxonomy" id="1636573"/>
    <lineage>
        <taxon>Viruses</taxon>
        <taxon>Duplodnaviria</taxon>
        <taxon>Heunggongvirae</taxon>
        <taxon>Uroviricota</taxon>
        <taxon>Caudoviricetes</taxon>
        <taxon>Skunavirus</taxon>
        <taxon>Skunavirus B1127</taxon>
    </lineage>
</organism>
<dbReference type="Proteomes" id="UP000226322">
    <property type="component" value="Segment"/>
</dbReference>
<feature type="transmembrane region" description="Helical" evidence="1">
    <location>
        <begin position="28"/>
        <end position="46"/>
    </location>
</feature>
<protein>
    <submittedName>
        <fullName evidence="2">Uncharacterized protein</fullName>
    </submittedName>
</protein>
<name>A0A126H9H2_9CAUD</name>
<keyword evidence="1" id="KW-0472">Membrane</keyword>
<feature type="transmembrane region" description="Helical" evidence="1">
    <location>
        <begin position="5"/>
        <end position="22"/>
    </location>
</feature>
<accession>A0A126H9H2</accession>
<evidence type="ECO:0000256" key="1">
    <source>
        <dbReference type="SAM" id="Phobius"/>
    </source>
</evidence>
<keyword evidence="3" id="KW-1185">Reference proteome</keyword>
<evidence type="ECO:0000313" key="2">
    <source>
        <dbReference type="EMBL" id="ALM63236.1"/>
    </source>
</evidence>
<keyword evidence="1" id="KW-1133">Transmembrane helix</keyword>
<dbReference type="EMBL" id="KP793104">
    <property type="protein sequence ID" value="ALM63236.1"/>
    <property type="molecule type" value="Genomic_DNA"/>
</dbReference>